<dbReference type="AlphaFoldDB" id="A0A0B6YZP8"/>
<reference evidence="2" key="1">
    <citation type="submission" date="2014-12" db="EMBL/GenBank/DDBJ databases">
        <title>Insight into the proteome of Arion vulgaris.</title>
        <authorList>
            <person name="Aradska J."/>
            <person name="Bulat T."/>
            <person name="Smidak R."/>
            <person name="Sarate P."/>
            <person name="Gangsoo J."/>
            <person name="Sialana F."/>
            <person name="Bilban M."/>
            <person name="Lubec G."/>
        </authorList>
    </citation>
    <scope>NUCLEOTIDE SEQUENCE</scope>
    <source>
        <tissue evidence="2">Skin</tissue>
    </source>
</reference>
<organism evidence="2">
    <name type="scientific">Arion vulgaris</name>
    <dbReference type="NCBI Taxonomy" id="1028688"/>
    <lineage>
        <taxon>Eukaryota</taxon>
        <taxon>Metazoa</taxon>
        <taxon>Spiralia</taxon>
        <taxon>Lophotrochozoa</taxon>
        <taxon>Mollusca</taxon>
        <taxon>Gastropoda</taxon>
        <taxon>Heterobranchia</taxon>
        <taxon>Euthyneura</taxon>
        <taxon>Panpulmonata</taxon>
        <taxon>Eupulmonata</taxon>
        <taxon>Stylommatophora</taxon>
        <taxon>Helicina</taxon>
        <taxon>Arionoidea</taxon>
        <taxon>Arionidae</taxon>
        <taxon>Arion</taxon>
    </lineage>
</organism>
<feature type="compositionally biased region" description="Low complexity" evidence="1">
    <location>
        <begin position="54"/>
        <end position="71"/>
    </location>
</feature>
<evidence type="ECO:0000256" key="1">
    <source>
        <dbReference type="SAM" id="MobiDB-lite"/>
    </source>
</evidence>
<evidence type="ECO:0000313" key="2">
    <source>
        <dbReference type="EMBL" id="CEK61743.1"/>
    </source>
</evidence>
<name>A0A0B6YZP8_9EUPU</name>
<feature type="region of interest" description="Disordered" evidence="1">
    <location>
        <begin position="1"/>
        <end position="35"/>
    </location>
</feature>
<accession>A0A0B6YZP8</accession>
<feature type="region of interest" description="Disordered" evidence="1">
    <location>
        <begin position="47"/>
        <end position="78"/>
    </location>
</feature>
<dbReference type="EMBL" id="HACG01014878">
    <property type="protein sequence ID" value="CEK61743.1"/>
    <property type="molecule type" value="Transcribed_RNA"/>
</dbReference>
<gene>
    <name evidence="2" type="primary">ORF43116</name>
</gene>
<feature type="non-terminal residue" evidence="2">
    <location>
        <position position="165"/>
    </location>
</feature>
<proteinExistence type="predicted"/>
<sequence>IKNHNSQQPHSSSSSSNQNQSPPQNSRHLMSAQGLVRDYPFIQAPVAEQEELSDLSQSSCSESELGLESSSATISPSLPMNYHLESLSAPLSANNSTLKQAMEALGKLQSAHPGNNTAGLSDTSFSEPLSSGDSGFVYDGHISDPDLTDRGFFNYEHTLSKGENF</sequence>
<feature type="non-terminal residue" evidence="2">
    <location>
        <position position="1"/>
    </location>
</feature>
<protein>
    <submittedName>
        <fullName evidence="2">Uncharacterized protein</fullName>
    </submittedName>
</protein>
<feature type="compositionally biased region" description="Low complexity" evidence="1">
    <location>
        <begin position="1"/>
        <end position="26"/>
    </location>
</feature>